<protein>
    <submittedName>
        <fullName evidence="5">ABC transporter substrate-binding protein</fullName>
    </submittedName>
</protein>
<dbReference type="InterPro" id="IPR028082">
    <property type="entry name" value="Peripla_BP_I"/>
</dbReference>
<evidence type="ECO:0000256" key="2">
    <source>
        <dbReference type="ARBA" id="ARBA00022729"/>
    </source>
</evidence>
<reference evidence="5 6" key="1">
    <citation type="submission" date="2020-11" db="EMBL/GenBank/DDBJ databases">
        <title>Complete genome sequence for Salinimonas sp. strain G2-b.</title>
        <authorList>
            <person name="Park S.-J."/>
        </authorList>
    </citation>
    <scope>NUCLEOTIDE SEQUENCE [LARGE SCALE GENOMIC DNA]</scope>
    <source>
        <strain evidence="5 6">G2-b</strain>
    </source>
</reference>
<dbReference type="Proteomes" id="UP000595095">
    <property type="component" value="Chromosome"/>
</dbReference>
<dbReference type="EMBL" id="CP064795">
    <property type="protein sequence ID" value="QPG05123.1"/>
    <property type="molecule type" value="Genomic_DNA"/>
</dbReference>
<evidence type="ECO:0000313" key="6">
    <source>
        <dbReference type="Proteomes" id="UP000595095"/>
    </source>
</evidence>
<dbReference type="Gene3D" id="3.40.50.2300">
    <property type="match status" value="2"/>
</dbReference>
<dbReference type="PANTHER" id="PTHR30483">
    <property type="entry name" value="LEUCINE-SPECIFIC-BINDING PROTEIN"/>
    <property type="match status" value="1"/>
</dbReference>
<dbReference type="InterPro" id="IPR051010">
    <property type="entry name" value="BCAA_transport"/>
</dbReference>
<dbReference type="CDD" id="cd19979">
    <property type="entry name" value="PBP1_ABC_ligand_binding-like"/>
    <property type="match status" value="1"/>
</dbReference>
<accession>A0A7S9DWD6</accession>
<feature type="chain" id="PRO_5032903040" evidence="3">
    <location>
        <begin position="26"/>
        <end position="395"/>
    </location>
</feature>
<comment type="similarity">
    <text evidence="1">Belongs to the leucine-binding protein family.</text>
</comment>
<dbReference type="SUPFAM" id="SSF53822">
    <property type="entry name" value="Periplasmic binding protein-like I"/>
    <property type="match status" value="1"/>
</dbReference>
<evidence type="ECO:0000256" key="3">
    <source>
        <dbReference type="SAM" id="SignalP"/>
    </source>
</evidence>
<dbReference type="InterPro" id="IPR028081">
    <property type="entry name" value="Leu-bd"/>
</dbReference>
<dbReference type="PANTHER" id="PTHR30483:SF6">
    <property type="entry name" value="PERIPLASMIC BINDING PROTEIN OF ABC TRANSPORTER FOR NATURAL AMINO ACIDS"/>
    <property type="match status" value="1"/>
</dbReference>
<dbReference type="KEGG" id="smaa:IT774_13440"/>
<evidence type="ECO:0000259" key="4">
    <source>
        <dbReference type="Pfam" id="PF13458"/>
    </source>
</evidence>
<organism evidence="5 6">
    <name type="scientific">Salinimonas marina</name>
    <dbReference type="NCBI Taxonomy" id="2785918"/>
    <lineage>
        <taxon>Bacteria</taxon>
        <taxon>Pseudomonadati</taxon>
        <taxon>Pseudomonadota</taxon>
        <taxon>Gammaproteobacteria</taxon>
        <taxon>Alteromonadales</taxon>
        <taxon>Alteromonadaceae</taxon>
        <taxon>Alteromonas/Salinimonas group</taxon>
        <taxon>Salinimonas</taxon>
    </lineage>
</organism>
<proteinExistence type="inferred from homology"/>
<name>A0A7S9DWD6_9ALTE</name>
<sequence length="395" mass="42513">MITRARLVSIVLLVFLLMSGTAAVAKPETDPLLIAIDADFSTVAVEGGDAIAKGVALAVAQVNREGGLLGRHLQVVHKDHRGNPARGVANIRSLAQLDNLLAVVGGIHTPVAIAELPAIHQHNLLYLGAWAAGTAVVENNFDPGNVFRVSIRDSEAATVLVKHAKARGFKRVALALERTGWGRSNLDSITQAAQRHNISIEKVTWINWQQKSFEEAAASIESARVDAVIMVANAPEGAVITNAIYQTFGASLPIIAHWGIASGNFVTSVATDILQQMDIGVIQTFSFLYQNNPAAARLYKDYQSAYGKTAPDGIPAVVGLAHAYDLVQLLALAVKQANSVKVADIRQAMENLPETQGVVKLYNPAFTSTRHDALWAEDYFMARFNDNGNLIPMMR</sequence>
<dbReference type="Pfam" id="PF13458">
    <property type="entry name" value="Peripla_BP_6"/>
    <property type="match status" value="1"/>
</dbReference>
<gene>
    <name evidence="5" type="ORF">IT774_13440</name>
</gene>
<keyword evidence="6" id="KW-1185">Reference proteome</keyword>
<evidence type="ECO:0000313" key="5">
    <source>
        <dbReference type="EMBL" id="QPG05123.1"/>
    </source>
</evidence>
<keyword evidence="2 3" id="KW-0732">Signal</keyword>
<feature type="signal peptide" evidence="3">
    <location>
        <begin position="1"/>
        <end position="25"/>
    </location>
</feature>
<feature type="domain" description="Leucine-binding protein" evidence="4">
    <location>
        <begin position="39"/>
        <end position="388"/>
    </location>
</feature>
<evidence type="ECO:0000256" key="1">
    <source>
        <dbReference type="ARBA" id="ARBA00010062"/>
    </source>
</evidence>
<dbReference type="AlphaFoldDB" id="A0A7S9DWD6"/>